<feature type="compositionally biased region" description="Polar residues" evidence="1">
    <location>
        <begin position="33"/>
        <end position="51"/>
    </location>
</feature>
<dbReference type="EMBL" id="JANJYI010000006">
    <property type="protein sequence ID" value="KAK2647071.1"/>
    <property type="molecule type" value="Genomic_DNA"/>
</dbReference>
<accession>A0AAD9WXN3</accession>
<evidence type="ECO:0000256" key="1">
    <source>
        <dbReference type="SAM" id="MobiDB-lite"/>
    </source>
</evidence>
<dbReference type="Gene3D" id="1.20.120.690">
    <property type="entry name" value="RDM1 protein domain"/>
    <property type="match status" value="1"/>
</dbReference>
<dbReference type="PANTHER" id="PTHR36366:SF1">
    <property type="entry name" value="PROTEIN RDM1"/>
    <property type="match status" value="1"/>
</dbReference>
<name>A0AAD9WXN3_9ROSI</name>
<sequence>MKRPMAWSEQVDITTSEETSSTTSSSSSDSDMDANNENGGQQSNYNITTDQPAKETTPKGCDGIAEHNSPAAIALDSPLEQADQLFKRAEMYQDYMQQLPIPSHRGSMIPFTSWMGLGNSIKQLYNQPLHYLTNIRLKQWDQMRFGKEDEHRELDTILHPCKAEAAVWLIEEIHRCTSSHHHIAKLWSSDPMHDAFIDSIFPESPVSPSE</sequence>
<dbReference type="Proteomes" id="UP001280121">
    <property type="component" value="Unassembled WGS sequence"/>
</dbReference>
<protein>
    <recommendedName>
        <fullName evidence="4">Protein RDM1</fullName>
    </recommendedName>
</protein>
<evidence type="ECO:0000313" key="3">
    <source>
        <dbReference type="Proteomes" id="UP001280121"/>
    </source>
</evidence>
<feature type="compositionally biased region" description="Low complexity" evidence="1">
    <location>
        <begin position="14"/>
        <end position="29"/>
    </location>
</feature>
<dbReference type="InterPro" id="IPR015270">
    <property type="entry name" value="RDM1_plant"/>
</dbReference>
<comment type="caution">
    <text evidence="2">The sequence shown here is derived from an EMBL/GenBank/DDBJ whole genome shotgun (WGS) entry which is preliminary data.</text>
</comment>
<dbReference type="GO" id="GO:0080188">
    <property type="term" value="P:gene silencing by siRNA-directed DNA methylation"/>
    <property type="evidence" value="ECO:0007669"/>
    <property type="project" value="InterPro"/>
</dbReference>
<gene>
    <name evidence="2" type="ORF">Ddye_022266</name>
</gene>
<dbReference type="SUPFAM" id="SSF109920">
    <property type="entry name" value="Hypothetical protein At3g22680"/>
    <property type="match status" value="1"/>
</dbReference>
<keyword evidence="3" id="KW-1185">Reference proteome</keyword>
<dbReference type="Pfam" id="PF09187">
    <property type="entry name" value="RdDM_RDM1"/>
    <property type="match status" value="1"/>
</dbReference>
<reference evidence="2" key="1">
    <citation type="journal article" date="2023" name="Plant J.">
        <title>Genome sequences and population genomics provide insights into the demographic history, inbreeding, and mutation load of two 'living fossil' tree species of Dipteronia.</title>
        <authorList>
            <person name="Feng Y."/>
            <person name="Comes H.P."/>
            <person name="Chen J."/>
            <person name="Zhu S."/>
            <person name="Lu R."/>
            <person name="Zhang X."/>
            <person name="Li P."/>
            <person name="Qiu J."/>
            <person name="Olsen K.M."/>
            <person name="Qiu Y."/>
        </authorList>
    </citation>
    <scope>NUCLEOTIDE SEQUENCE</scope>
    <source>
        <strain evidence="2">KIB01</strain>
    </source>
</reference>
<dbReference type="PANTHER" id="PTHR36366">
    <property type="entry name" value="PROTEIN RDM1"/>
    <property type="match status" value="1"/>
</dbReference>
<dbReference type="InterPro" id="IPR036319">
    <property type="entry name" value="RDM1_sf"/>
</dbReference>
<evidence type="ECO:0000313" key="2">
    <source>
        <dbReference type="EMBL" id="KAK2647071.1"/>
    </source>
</evidence>
<evidence type="ECO:0008006" key="4">
    <source>
        <dbReference type="Google" id="ProtNLM"/>
    </source>
</evidence>
<organism evidence="2 3">
    <name type="scientific">Dipteronia dyeriana</name>
    <dbReference type="NCBI Taxonomy" id="168575"/>
    <lineage>
        <taxon>Eukaryota</taxon>
        <taxon>Viridiplantae</taxon>
        <taxon>Streptophyta</taxon>
        <taxon>Embryophyta</taxon>
        <taxon>Tracheophyta</taxon>
        <taxon>Spermatophyta</taxon>
        <taxon>Magnoliopsida</taxon>
        <taxon>eudicotyledons</taxon>
        <taxon>Gunneridae</taxon>
        <taxon>Pentapetalae</taxon>
        <taxon>rosids</taxon>
        <taxon>malvids</taxon>
        <taxon>Sapindales</taxon>
        <taxon>Sapindaceae</taxon>
        <taxon>Hippocastanoideae</taxon>
        <taxon>Acereae</taxon>
        <taxon>Dipteronia</taxon>
    </lineage>
</organism>
<dbReference type="GO" id="GO:0000419">
    <property type="term" value="C:RNA polymerase V complex"/>
    <property type="evidence" value="ECO:0007669"/>
    <property type="project" value="TreeGrafter"/>
</dbReference>
<feature type="region of interest" description="Disordered" evidence="1">
    <location>
        <begin position="1"/>
        <end position="65"/>
    </location>
</feature>
<dbReference type="AlphaFoldDB" id="A0AAD9WXN3"/>
<proteinExistence type="predicted"/>